<dbReference type="Pfam" id="PF12833">
    <property type="entry name" value="HTH_18"/>
    <property type="match status" value="1"/>
</dbReference>
<dbReference type="Gene3D" id="1.10.10.60">
    <property type="entry name" value="Homeodomain-like"/>
    <property type="match status" value="1"/>
</dbReference>
<dbReference type="Pfam" id="PF20240">
    <property type="entry name" value="DUF6597"/>
    <property type="match status" value="1"/>
</dbReference>
<proteinExistence type="predicted"/>
<dbReference type="SMART" id="SM00342">
    <property type="entry name" value="HTH_ARAC"/>
    <property type="match status" value="1"/>
</dbReference>
<dbReference type="InterPro" id="IPR018060">
    <property type="entry name" value="HTH_AraC"/>
</dbReference>
<dbReference type="RefSeq" id="WP_395118944.1">
    <property type="nucleotide sequence ID" value="NZ_CP170721.1"/>
</dbReference>
<dbReference type="InterPro" id="IPR046532">
    <property type="entry name" value="DUF6597"/>
</dbReference>
<name>A0AB74UT02_9GAMM</name>
<keyword evidence="2" id="KW-0238">DNA-binding</keyword>
<evidence type="ECO:0000259" key="4">
    <source>
        <dbReference type="PROSITE" id="PS01124"/>
    </source>
</evidence>
<gene>
    <name evidence="5" type="ORF">ACFYG5_05560</name>
</gene>
<keyword evidence="3" id="KW-0804">Transcription</keyword>
<sequence length="271" mass="30258">MGFQYYLPGPPLDKLIAKVWDWDMPPAAHRHERVLPQPGAQLIINLHEDETRVYTDDAARRCIRSSACVLGGPTLRSEIIDTAEQIRVMGVVFRPGGAHALTGEDATTLIGWDVDLGDLFGPAAALLREQLLETPAPRGRLRLLTRWLVRRLHSTALHPAIAYALDRLADPPQVQRIAPLVREAGLSERRFGMLFQRQVGMRPKHYTRLLRFRAVVDHAAAQSAVNWSQVAADGGYFDQAHLTHEFRQFAGVTPTAFMAARGPYSNHLPLD</sequence>
<dbReference type="PROSITE" id="PS01124">
    <property type="entry name" value="HTH_ARAC_FAMILY_2"/>
    <property type="match status" value="1"/>
</dbReference>
<dbReference type="InterPro" id="IPR050204">
    <property type="entry name" value="AraC_XylS_family_regulators"/>
</dbReference>
<feature type="domain" description="HTH araC/xylS-type" evidence="4">
    <location>
        <begin position="158"/>
        <end position="260"/>
    </location>
</feature>
<evidence type="ECO:0000256" key="1">
    <source>
        <dbReference type="ARBA" id="ARBA00023015"/>
    </source>
</evidence>
<organism evidence="5">
    <name type="scientific">Rhodanobacter sp. FW102-FHT14D07</name>
    <dbReference type="NCBI Taxonomy" id="3351462"/>
    <lineage>
        <taxon>Bacteria</taxon>
        <taxon>Pseudomonadati</taxon>
        <taxon>Pseudomonadota</taxon>
        <taxon>Gammaproteobacteria</taxon>
        <taxon>Lysobacterales</taxon>
        <taxon>Rhodanobacteraceae</taxon>
        <taxon>Rhodanobacter</taxon>
    </lineage>
</organism>
<dbReference type="EMBL" id="CP170721">
    <property type="protein sequence ID" value="XIA19615.1"/>
    <property type="molecule type" value="Genomic_DNA"/>
</dbReference>
<keyword evidence="1" id="KW-0805">Transcription regulation</keyword>
<evidence type="ECO:0000256" key="3">
    <source>
        <dbReference type="ARBA" id="ARBA00023163"/>
    </source>
</evidence>
<accession>A0AB74UT02</accession>
<evidence type="ECO:0000256" key="2">
    <source>
        <dbReference type="ARBA" id="ARBA00023125"/>
    </source>
</evidence>
<dbReference type="PANTHER" id="PTHR46796:SF15">
    <property type="entry name" value="BLL1074 PROTEIN"/>
    <property type="match status" value="1"/>
</dbReference>
<dbReference type="GO" id="GO:0003700">
    <property type="term" value="F:DNA-binding transcription factor activity"/>
    <property type="evidence" value="ECO:0007669"/>
    <property type="project" value="InterPro"/>
</dbReference>
<evidence type="ECO:0000313" key="5">
    <source>
        <dbReference type="EMBL" id="XIA19615.1"/>
    </source>
</evidence>
<reference evidence="5" key="1">
    <citation type="submission" date="2024-10" db="EMBL/GenBank/DDBJ databases">
        <authorList>
            <person name="Lesea H.P."/>
            <person name="Kuehl J.V."/>
            <person name="Chandonia J.-M."/>
        </authorList>
    </citation>
    <scope>NUCLEOTIDE SEQUENCE</scope>
    <source>
        <strain evidence="5">FW102-FHT14D07</strain>
    </source>
</reference>
<dbReference type="PANTHER" id="PTHR46796">
    <property type="entry name" value="HTH-TYPE TRANSCRIPTIONAL ACTIVATOR RHAS-RELATED"/>
    <property type="match status" value="1"/>
</dbReference>
<dbReference type="GO" id="GO:0043565">
    <property type="term" value="F:sequence-specific DNA binding"/>
    <property type="evidence" value="ECO:0007669"/>
    <property type="project" value="InterPro"/>
</dbReference>
<dbReference type="AlphaFoldDB" id="A0AB74UT02"/>
<protein>
    <submittedName>
        <fullName evidence="5">Helix-turn-helix domain-containing protein</fullName>
    </submittedName>
</protein>